<name>A0ABR5F427_9ACTN</name>
<keyword evidence="3" id="KW-0489">Methyltransferase</keyword>
<feature type="region of interest" description="Disordered" evidence="1">
    <location>
        <begin position="230"/>
        <end position="256"/>
    </location>
</feature>
<dbReference type="SUPFAM" id="SSF53335">
    <property type="entry name" value="S-adenosyl-L-methionine-dependent methyltransferases"/>
    <property type="match status" value="1"/>
</dbReference>
<evidence type="ECO:0000313" key="4">
    <source>
        <dbReference type="Proteomes" id="UP000035425"/>
    </source>
</evidence>
<dbReference type="InterPro" id="IPR013216">
    <property type="entry name" value="Methyltransf_11"/>
</dbReference>
<dbReference type="CDD" id="cd02440">
    <property type="entry name" value="AdoMet_MTases"/>
    <property type="match status" value="1"/>
</dbReference>
<dbReference type="InterPro" id="IPR050508">
    <property type="entry name" value="Methyltransf_Superfamily"/>
</dbReference>
<sequence>MPEPVNFDRMADRYDATRGGAERGHLVAGALAPYLPAGALLEIGVGTGLIASVFAKRGWSVTGIDLSERMLAHAHRRIPGRIARADASAIPFADGSVDACVAVHVLHLVGNIPAVLREVARVLRPGGRLAVAGAGESVVTSDISEIIRSMNNGLTGGSPRPDAPDAVIRLAAQSGLRLVADFAIDRSGGPATPAAVVDQIQRRTWSQLWDLPTEKWAMFVEPALDALRTLPHPSRPRPTGARTPSLVFENTGLSAA</sequence>
<keyword evidence="3" id="KW-0808">Transferase</keyword>
<dbReference type="Pfam" id="PF08241">
    <property type="entry name" value="Methyltransf_11"/>
    <property type="match status" value="1"/>
</dbReference>
<feature type="domain" description="Methyltransferase type 11" evidence="2">
    <location>
        <begin position="41"/>
        <end position="130"/>
    </location>
</feature>
<dbReference type="Proteomes" id="UP000035425">
    <property type="component" value="Unassembled WGS sequence"/>
</dbReference>
<dbReference type="RefSeq" id="WP_047223123.1">
    <property type="nucleotide sequence ID" value="NZ_JWIO01000015.1"/>
</dbReference>
<reference evidence="3 4" key="1">
    <citation type="submission" date="2014-12" db="EMBL/GenBank/DDBJ databases">
        <title>Frankia sp. BMG5.1 draft genome.</title>
        <authorList>
            <person name="Gtari M."/>
            <person name="Ghodhbane-Gtari F."/>
            <person name="Nouioui I."/>
            <person name="Ktari A."/>
            <person name="Hezbri K."/>
            <person name="Mimouni W."/>
            <person name="Sbissi I."/>
            <person name="Ayari A."/>
            <person name="Yamanaka T."/>
            <person name="Normand P."/>
            <person name="Tisa L.S."/>
            <person name="Boudabous A."/>
        </authorList>
    </citation>
    <scope>NUCLEOTIDE SEQUENCE [LARGE SCALE GENOMIC DNA]</scope>
    <source>
        <strain evidence="3 4">BMG5.1</strain>
    </source>
</reference>
<dbReference type="InterPro" id="IPR029063">
    <property type="entry name" value="SAM-dependent_MTases_sf"/>
</dbReference>
<dbReference type="Gene3D" id="1.10.8.900">
    <property type="match status" value="1"/>
</dbReference>
<dbReference type="PANTHER" id="PTHR42912">
    <property type="entry name" value="METHYLTRANSFERASE"/>
    <property type="match status" value="1"/>
</dbReference>
<accession>A0ABR5F427</accession>
<keyword evidence="4" id="KW-1185">Reference proteome</keyword>
<dbReference type="GO" id="GO:0008168">
    <property type="term" value="F:methyltransferase activity"/>
    <property type="evidence" value="ECO:0007669"/>
    <property type="project" value="UniProtKB-KW"/>
</dbReference>
<protein>
    <submittedName>
        <fullName evidence="3">Methyltransferase type 11</fullName>
    </submittedName>
</protein>
<evidence type="ECO:0000259" key="2">
    <source>
        <dbReference type="Pfam" id="PF08241"/>
    </source>
</evidence>
<evidence type="ECO:0000313" key="3">
    <source>
        <dbReference type="EMBL" id="KLL11437.1"/>
    </source>
</evidence>
<dbReference type="GO" id="GO:0032259">
    <property type="term" value="P:methylation"/>
    <property type="evidence" value="ECO:0007669"/>
    <property type="project" value="UniProtKB-KW"/>
</dbReference>
<evidence type="ECO:0000256" key="1">
    <source>
        <dbReference type="SAM" id="MobiDB-lite"/>
    </source>
</evidence>
<dbReference type="EMBL" id="JWIO01000015">
    <property type="protein sequence ID" value="KLL11437.1"/>
    <property type="molecule type" value="Genomic_DNA"/>
</dbReference>
<organism evidence="3 4">
    <name type="scientific">Protofrankia coriariae</name>
    <dbReference type="NCBI Taxonomy" id="1562887"/>
    <lineage>
        <taxon>Bacteria</taxon>
        <taxon>Bacillati</taxon>
        <taxon>Actinomycetota</taxon>
        <taxon>Actinomycetes</taxon>
        <taxon>Frankiales</taxon>
        <taxon>Frankiaceae</taxon>
        <taxon>Protofrankia</taxon>
    </lineage>
</organism>
<proteinExistence type="predicted"/>
<comment type="caution">
    <text evidence="3">The sequence shown here is derived from an EMBL/GenBank/DDBJ whole genome shotgun (WGS) entry which is preliminary data.</text>
</comment>
<dbReference type="Gene3D" id="3.40.50.150">
    <property type="entry name" value="Vaccinia Virus protein VP39"/>
    <property type="match status" value="1"/>
</dbReference>
<gene>
    <name evidence="3" type="ORF">FrCorBMG51_11615</name>
</gene>